<evidence type="ECO:0000256" key="2">
    <source>
        <dbReference type="ARBA" id="ARBA00022598"/>
    </source>
</evidence>
<dbReference type="InterPro" id="IPR051087">
    <property type="entry name" value="Mitochondrial_ACSM"/>
</dbReference>
<dbReference type="SUPFAM" id="SSF56801">
    <property type="entry name" value="Acetyl-CoA synthetase-like"/>
    <property type="match status" value="1"/>
</dbReference>
<dbReference type="InterPro" id="IPR045851">
    <property type="entry name" value="AMP-bd_C_sf"/>
</dbReference>
<sequence>MHDACNIPGLRPDGSWDLPERLNMAAQCLAHPAEKTAIIDMTGAARRDITFGALGAMVDGLARYLLTRIQPGDRVGVLLSQSPWCAAAHLAIWKAGGISVPLFKLFKHDALASRAGDAGVRFVFTDAEGAGLLGDLAEAVIADSAGLEGAPVPFAGTAPETPAVLIYTSGTTGSPKGALHGHRVLTGHLPGVAISHDHLGQPGDVLWTPADWAWIGGLFDVLMPGLALGVPVVAARLDKFTPEACAGLIAKAGVRNIFFPPTALRMLKAAGQGLDGLRSVASGGEPLGAEMLAWGRRRLGVTINEFYGQTECNMVASSCAAEFEPRPGCIGKPVPGHELAVIDEAGNPTQDEGDVAIRRGSASMLLEYWNRPEETAAKFRGPWLVTGDRGIWEGEYLRFVGREDDVITSGGYRIGPAEIEDCLLTHPAVATVGVVGKPDPLRTEIVKAYVVLKAGGEASEKELQDYVKDRLAHYSYPREVVFLDALPMTVTGKVIRKELKARATAETVQ</sequence>
<keyword evidence="4" id="KW-0067">ATP-binding</keyword>
<comment type="similarity">
    <text evidence="1">Belongs to the ATP-dependent AMP-binding enzyme family.</text>
</comment>
<dbReference type="Proteomes" id="UP001058514">
    <property type="component" value="Chromosome"/>
</dbReference>
<proteinExistence type="inferred from homology"/>
<dbReference type="InterPro" id="IPR020845">
    <property type="entry name" value="AMP-binding_CS"/>
</dbReference>
<dbReference type="Gene3D" id="3.40.50.12780">
    <property type="entry name" value="N-terminal domain of ligase-like"/>
    <property type="match status" value="1"/>
</dbReference>
<dbReference type="InterPro" id="IPR025110">
    <property type="entry name" value="AMP-bd_C"/>
</dbReference>
<keyword evidence="2" id="KW-0436">Ligase</keyword>
<evidence type="ECO:0000256" key="1">
    <source>
        <dbReference type="ARBA" id="ARBA00006432"/>
    </source>
</evidence>
<dbReference type="PANTHER" id="PTHR43605:SF10">
    <property type="entry name" value="ACYL-COA SYNTHETASE MEDIUM CHAIN FAMILY MEMBER 3"/>
    <property type="match status" value="1"/>
</dbReference>
<name>A0ABY5WFD8_9RHOB</name>
<reference evidence="7" key="1">
    <citation type="submission" date="2021-08" db="EMBL/GenBank/DDBJ databases">
        <authorList>
            <person name="Nwanade C."/>
            <person name="Wang M."/>
            <person name="Masoudi A."/>
            <person name="Yu Z."/>
            <person name="Liu J."/>
        </authorList>
    </citation>
    <scope>NUCLEOTIDE SEQUENCE</scope>
    <source>
        <strain evidence="7">S166</strain>
    </source>
</reference>
<keyword evidence="8" id="KW-1185">Reference proteome</keyword>
<evidence type="ECO:0000313" key="7">
    <source>
        <dbReference type="EMBL" id="UWQ40178.1"/>
    </source>
</evidence>
<dbReference type="Pfam" id="PF13193">
    <property type="entry name" value="AMP-binding_C"/>
    <property type="match status" value="1"/>
</dbReference>
<feature type="domain" description="AMP-dependent synthetase/ligase" evidence="5">
    <location>
        <begin position="27"/>
        <end position="369"/>
    </location>
</feature>
<dbReference type="InterPro" id="IPR042099">
    <property type="entry name" value="ANL_N_sf"/>
</dbReference>
<protein>
    <submittedName>
        <fullName evidence="7">AMP-binding protein</fullName>
    </submittedName>
</protein>
<gene>
    <name evidence="7" type="ORF">K3718_11430</name>
</gene>
<evidence type="ECO:0000259" key="5">
    <source>
        <dbReference type="Pfam" id="PF00501"/>
    </source>
</evidence>
<feature type="domain" description="AMP-binding enzyme C-terminal" evidence="6">
    <location>
        <begin position="418"/>
        <end position="493"/>
    </location>
</feature>
<organism evidence="7 8">
    <name type="scientific">Leisingera aquaemixtae</name>
    <dbReference type="NCBI Taxonomy" id="1396826"/>
    <lineage>
        <taxon>Bacteria</taxon>
        <taxon>Pseudomonadati</taxon>
        <taxon>Pseudomonadota</taxon>
        <taxon>Alphaproteobacteria</taxon>
        <taxon>Rhodobacterales</taxon>
        <taxon>Roseobacteraceae</taxon>
        <taxon>Leisingera</taxon>
    </lineage>
</organism>
<evidence type="ECO:0000256" key="3">
    <source>
        <dbReference type="ARBA" id="ARBA00022741"/>
    </source>
</evidence>
<dbReference type="InterPro" id="IPR000873">
    <property type="entry name" value="AMP-dep_synth/lig_dom"/>
</dbReference>
<keyword evidence="3" id="KW-0547">Nucleotide-binding</keyword>
<evidence type="ECO:0000313" key="8">
    <source>
        <dbReference type="Proteomes" id="UP001058514"/>
    </source>
</evidence>
<accession>A0ABY5WFD8</accession>
<evidence type="ECO:0000256" key="4">
    <source>
        <dbReference type="ARBA" id="ARBA00022840"/>
    </source>
</evidence>
<dbReference type="PANTHER" id="PTHR43605">
    <property type="entry name" value="ACYL-COENZYME A SYNTHETASE"/>
    <property type="match status" value="1"/>
</dbReference>
<dbReference type="Gene3D" id="3.30.300.30">
    <property type="match status" value="1"/>
</dbReference>
<dbReference type="EMBL" id="CP081051">
    <property type="protein sequence ID" value="UWQ40178.1"/>
    <property type="molecule type" value="Genomic_DNA"/>
</dbReference>
<dbReference type="PROSITE" id="PS00455">
    <property type="entry name" value="AMP_BINDING"/>
    <property type="match status" value="1"/>
</dbReference>
<evidence type="ECO:0000259" key="6">
    <source>
        <dbReference type="Pfam" id="PF13193"/>
    </source>
</evidence>
<dbReference type="Pfam" id="PF00501">
    <property type="entry name" value="AMP-binding"/>
    <property type="match status" value="1"/>
</dbReference>
<dbReference type="RefSeq" id="WP_259963623.1">
    <property type="nucleotide sequence ID" value="NZ_CP081051.1"/>
</dbReference>